<protein>
    <submittedName>
        <fullName evidence="4">GCN5 family acetyltransferase</fullName>
    </submittedName>
</protein>
<dbReference type="AlphaFoldDB" id="A0A085V7C0"/>
<dbReference type="PANTHER" id="PTHR43420:SF12">
    <property type="entry name" value="N-ACETYLTRANSFERASE DOMAIN-CONTAINING PROTEIN"/>
    <property type="match status" value="1"/>
</dbReference>
<evidence type="ECO:0000259" key="3">
    <source>
        <dbReference type="PROSITE" id="PS51186"/>
    </source>
</evidence>
<dbReference type="InterPro" id="IPR050680">
    <property type="entry name" value="YpeA/RimI_acetyltransf"/>
</dbReference>
<dbReference type="Gene3D" id="3.40.630.30">
    <property type="match status" value="1"/>
</dbReference>
<evidence type="ECO:0000256" key="2">
    <source>
        <dbReference type="ARBA" id="ARBA00023315"/>
    </source>
</evidence>
<accession>A0A085V7C0</accession>
<reference evidence="4 5" key="1">
    <citation type="submission" date="2014-07" db="EMBL/GenBank/DDBJ databases">
        <title>Draft Genome Sequences of Environmental Pseudomonas syringae strains.</title>
        <authorList>
            <person name="Baltrus D.A."/>
            <person name="Berge O."/>
            <person name="Morris C."/>
        </authorList>
    </citation>
    <scope>NUCLEOTIDE SEQUENCE [LARGE SCALE GENOMIC DNA]</scope>
    <source>
        <strain evidence="4 5">GAW0119</strain>
    </source>
</reference>
<evidence type="ECO:0000313" key="4">
    <source>
        <dbReference type="EMBL" id="KFE51333.1"/>
    </source>
</evidence>
<dbReference type="RefSeq" id="WP_032631455.1">
    <property type="nucleotide sequence ID" value="NZ_JPQU01000089.1"/>
</dbReference>
<sequence length="150" mass="16788">MSVRIETTANPTDEDYLGILTPLRAFNVSRAGDAGAEKFALLIRDEHSDEVLGGLYGSLLYRWMFIELLAVPEQARGQGLGSRLMAMAETLANEKNCVGIWLDTFDFQAPEFYRSLGFSEFGQVNDYPPGHRRHFFQKRLAQDLDGGLPA</sequence>
<dbReference type="CDD" id="cd04301">
    <property type="entry name" value="NAT_SF"/>
    <property type="match status" value="1"/>
</dbReference>
<gene>
    <name evidence="4" type="ORF">IV01_24070</name>
</gene>
<dbReference type="PROSITE" id="PS51186">
    <property type="entry name" value="GNAT"/>
    <property type="match status" value="1"/>
</dbReference>
<dbReference type="Pfam" id="PF00583">
    <property type="entry name" value="Acetyltransf_1"/>
    <property type="match status" value="1"/>
</dbReference>
<name>A0A085V7C0_PSESX</name>
<dbReference type="OrthoDB" id="9787920at2"/>
<evidence type="ECO:0000256" key="1">
    <source>
        <dbReference type="ARBA" id="ARBA00022679"/>
    </source>
</evidence>
<proteinExistence type="predicted"/>
<dbReference type="EMBL" id="JPQU01000089">
    <property type="protein sequence ID" value="KFE51333.1"/>
    <property type="molecule type" value="Genomic_DNA"/>
</dbReference>
<evidence type="ECO:0000313" key="5">
    <source>
        <dbReference type="Proteomes" id="UP000028631"/>
    </source>
</evidence>
<dbReference type="Proteomes" id="UP000028631">
    <property type="component" value="Unassembled WGS sequence"/>
</dbReference>
<dbReference type="PATRIC" id="fig|317.175.peg.5018"/>
<dbReference type="GO" id="GO:0016747">
    <property type="term" value="F:acyltransferase activity, transferring groups other than amino-acyl groups"/>
    <property type="evidence" value="ECO:0007669"/>
    <property type="project" value="InterPro"/>
</dbReference>
<dbReference type="PANTHER" id="PTHR43420">
    <property type="entry name" value="ACETYLTRANSFERASE"/>
    <property type="match status" value="1"/>
</dbReference>
<keyword evidence="2" id="KW-0012">Acyltransferase</keyword>
<dbReference type="InterPro" id="IPR016181">
    <property type="entry name" value="Acyl_CoA_acyltransferase"/>
</dbReference>
<dbReference type="InterPro" id="IPR000182">
    <property type="entry name" value="GNAT_dom"/>
</dbReference>
<keyword evidence="1 4" id="KW-0808">Transferase</keyword>
<comment type="caution">
    <text evidence="4">The sequence shown here is derived from an EMBL/GenBank/DDBJ whole genome shotgun (WGS) entry which is preliminary data.</text>
</comment>
<organism evidence="4 5">
    <name type="scientific">Pseudomonas syringae</name>
    <dbReference type="NCBI Taxonomy" id="317"/>
    <lineage>
        <taxon>Bacteria</taxon>
        <taxon>Pseudomonadati</taxon>
        <taxon>Pseudomonadota</taxon>
        <taxon>Gammaproteobacteria</taxon>
        <taxon>Pseudomonadales</taxon>
        <taxon>Pseudomonadaceae</taxon>
        <taxon>Pseudomonas</taxon>
    </lineage>
</organism>
<keyword evidence="5" id="KW-1185">Reference proteome</keyword>
<feature type="domain" description="N-acetyltransferase" evidence="3">
    <location>
        <begin position="1"/>
        <end position="145"/>
    </location>
</feature>
<dbReference type="SUPFAM" id="SSF55729">
    <property type="entry name" value="Acyl-CoA N-acyltransferases (Nat)"/>
    <property type="match status" value="1"/>
</dbReference>